<gene>
    <name evidence="3" type="ORF">FJZ47_02885</name>
</gene>
<accession>A0A938B163</accession>
<evidence type="ECO:0000256" key="1">
    <source>
        <dbReference type="SAM" id="Phobius"/>
    </source>
</evidence>
<dbReference type="InterPro" id="IPR018677">
    <property type="entry name" value="DUF2157"/>
</dbReference>
<comment type="caution">
    <text evidence="3">The sequence shown here is derived from an EMBL/GenBank/DDBJ whole genome shotgun (WGS) entry which is preliminary data.</text>
</comment>
<proteinExistence type="predicted"/>
<name>A0A938B163_UNCTE</name>
<feature type="domain" description="DUF2157" evidence="2">
    <location>
        <begin position="18"/>
        <end position="147"/>
    </location>
</feature>
<protein>
    <submittedName>
        <fullName evidence="3">DUF2157 domain-containing protein</fullName>
    </submittedName>
</protein>
<sequence length="159" mass="17249">MTATWVLGGPVRLERQVQRWQAAGIIDEVTASRILAHERRASRPVLLLALGGLGACTIGTGLLSVIAANWGDIPRLVKLGAMFGLLGLHAYGLWRADGGPQRWLTEVLALSYFVLTLVSIALVGQVYQLQGELYHALLLWLVAGAPALCWPQGPWQRSC</sequence>
<dbReference type="Proteomes" id="UP000712673">
    <property type="component" value="Unassembled WGS sequence"/>
</dbReference>
<feature type="transmembrane region" description="Helical" evidence="1">
    <location>
        <begin position="76"/>
        <end position="94"/>
    </location>
</feature>
<keyword evidence="1" id="KW-1133">Transmembrane helix</keyword>
<keyword evidence="1" id="KW-0812">Transmembrane</keyword>
<evidence type="ECO:0000313" key="4">
    <source>
        <dbReference type="Proteomes" id="UP000712673"/>
    </source>
</evidence>
<evidence type="ECO:0000313" key="3">
    <source>
        <dbReference type="EMBL" id="MBM3222736.1"/>
    </source>
</evidence>
<dbReference type="EMBL" id="VGLS01000049">
    <property type="protein sequence ID" value="MBM3222736.1"/>
    <property type="molecule type" value="Genomic_DNA"/>
</dbReference>
<feature type="transmembrane region" description="Helical" evidence="1">
    <location>
        <begin position="106"/>
        <end position="127"/>
    </location>
</feature>
<dbReference type="AlphaFoldDB" id="A0A938B163"/>
<dbReference type="Pfam" id="PF09925">
    <property type="entry name" value="DUF2157"/>
    <property type="match status" value="1"/>
</dbReference>
<feature type="transmembrane region" description="Helical" evidence="1">
    <location>
        <begin position="45"/>
        <end position="70"/>
    </location>
</feature>
<evidence type="ECO:0000259" key="2">
    <source>
        <dbReference type="Pfam" id="PF09925"/>
    </source>
</evidence>
<keyword evidence="1" id="KW-0472">Membrane</keyword>
<reference evidence="3" key="1">
    <citation type="submission" date="2019-03" db="EMBL/GenBank/DDBJ databases">
        <title>Lake Tanganyika Metagenome-Assembled Genomes (MAGs).</title>
        <authorList>
            <person name="Tran P."/>
        </authorList>
    </citation>
    <scope>NUCLEOTIDE SEQUENCE</scope>
    <source>
        <strain evidence="3">K_DeepCast_65m_m2_066</strain>
    </source>
</reference>
<organism evidence="3 4">
    <name type="scientific">Tectimicrobiota bacterium</name>
    <dbReference type="NCBI Taxonomy" id="2528274"/>
    <lineage>
        <taxon>Bacteria</taxon>
        <taxon>Pseudomonadati</taxon>
        <taxon>Nitrospinota/Tectimicrobiota group</taxon>
        <taxon>Candidatus Tectimicrobiota</taxon>
    </lineage>
</organism>